<dbReference type="InterPro" id="IPR006042">
    <property type="entry name" value="Xan_ur_permease"/>
</dbReference>
<feature type="transmembrane region" description="Helical" evidence="7">
    <location>
        <begin position="286"/>
        <end position="307"/>
    </location>
</feature>
<evidence type="ECO:0000256" key="4">
    <source>
        <dbReference type="ARBA" id="ARBA00022692"/>
    </source>
</evidence>
<evidence type="ECO:0000256" key="5">
    <source>
        <dbReference type="ARBA" id="ARBA00022989"/>
    </source>
</evidence>
<evidence type="ECO:0000256" key="7">
    <source>
        <dbReference type="SAM" id="Phobius"/>
    </source>
</evidence>
<dbReference type="Proteomes" id="UP000005226">
    <property type="component" value="Chromosome 16"/>
</dbReference>
<sequence length="634" mass="69166">NSCSGRSSQQYVKGGAGCLYCVLTTVLASNLLYLPLQMSEEGREPEGQEQKSHDISSASEDRNQLTYLVTDAPPWYLCIFLAIQHCLTAFGATISIPLILSEGLCLQHDSLTQSHLINSIFFVSGLCTLLQVTFGVRLPILQGGTFSLLTPTMAMLSMPQWECPAWTRNASLVDTSLLVFKEEWQIRLRNLQGSIMVASLLQIVVGFSGVIGFLMRFIGPLTIAPTITLIGLSLFESSAAKAGTHWGISAMTTLLIILFSQYLRLIPVPVPAYNKIKKLHTSKFYIFQRFSILLGIVVSWLFCYILTVSDVLPSNPAHYGHLARTDVKGNVISDASWFTFPYPGQWGVPAVSLAGVFGLMSGIFCTMAESVGDYYACAKLSGAPPPPRHAINRGIGVQGLGSLLAGAFGTGNGTTSFSENVAVLGITKVSSRRVILLSGVFMILIGIFGKISAVITTIPDPVVGGMFMVMFGVITATGISNLQSTDMNSSRTIFIFGFSMFSALSIPNWIVKNPGSLHTGVKEVDHVLHILLTTNMFVGGFLGFILDNTIPGTKRERGLPDREHEDVSDKFSASLELYDLPFGITSFLSSQSWVRYVPFCPWRDRDTDGRTEDNNVMLRRGSELSSHGEIVEMR</sequence>
<reference evidence="8" key="3">
    <citation type="submission" date="2025-09" db="UniProtKB">
        <authorList>
            <consortium name="Ensembl"/>
        </authorList>
    </citation>
    <scope>IDENTIFICATION</scope>
</reference>
<feature type="transmembrane region" description="Helical" evidence="7">
    <location>
        <begin position="434"/>
        <end position="455"/>
    </location>
</feature>
<dbReference type="AlphaFoldDB" id="A0A674P9Z1"/>
<dbReference type="Ensembl" id="ENSTRUT00000089278.1">
    <property type="protein sequence ID" value="ENSTRUP00000082476.1"/>
    <property type="gene ID" value="ENSTRUG00000001970.3"/>
</dbReference>
<feature type="transmembrane region" description="Helical" evidence="7">
    <location>
        <begin position="492"/>
        <end position="511"/>
    </location>
</feature>
<feature type="transmembrane region" description="Helical" evidence="7">
    <location>
        <begin position="246"/>
        <end position="265"/>
    </location>
</feature>
<name>A0A674P9Z1_TAKRU</name>
<proteinExistence type="inferred from homology"/>
<dbReference type="GO" id="GO:0005886">
    <property type="term" value="C:plasma membrane"/>
    <property type="evidence" value="ECO:0007669"/>
    <property type="project" value="UniProtKB-ARBA"/>
</dbReference>
<accession>A0A674P9Z1</accession>
<feature type="transmembrane region" description="Helical" evidence="7">
    <location>
        <begin position="12"/>
        <end position="33"/>
    </location>
</feature>
<dbReference type="InParanoid" id="A0A674P9Z1"/>
<evidence type="ECO:0000256" key="3">
    <source>
        <dbReference type="ARBA" id="ARBA00022448"/>
    </source>
</evidence>
<dbReference type="Pfam" id="PF00860">
    <property type="entry name" value="Xan_ur_permease"/>
    <property type="match status" value="1"/>
</dbReference>
<feature type="transmembrane region" description="Helical" evidence="7">
    <location>
        <begin position="195"/>
        <end position="214"/>
    </location>
</feature>
<protein>
    <submittedName>
        <fullName evidence="8">Solute carrier family 23 member 1-like</fullName>
    </submittedName>
</protein>
<feature type="transmembrane region" description="Helical" evidence="7">
    <location>
        <begin position="526"/>
        <end position="546"/>
    </location>
</feature>
<evidence type="ECO:0000256" key="1">
    <source>
        <dbReference type="ARBA" id="ARBA00004141"/>
    </source>
</evidence>
<gene>
    <name evidence="8" type="primary">LOC101078032</name>
</gene>
<keyword evidence="3" id="KW-0813">Transport</keyword>
<dbReference type="PANTHER" id="PTHR11119">
    <property type="entry name" value="XANTHINE-URACIL / VITAMIN C PERMEASE FAMILY MEMBER"/>
    <property type="match status" value="1"/>
</dbReference>
<feature type="transmembrane region" description="Helical" evidence="7">
    <location>
        <begin position="461"/>
        <end position="480"/>
    </location>
</feature>
<evidence type="ECO:0000313" key="9">
    <source>
        <dbReference type="Proteomes" id="UP000005226"/>
    </source>
</evidence>
<evidence type="ECO:0000256" key="2">
    <source>
        <dbReference type="ARBA" id="ARBA00008821"/>
    </source>
</evidence>
<feature type="transmembrane region" description="Helical" evidence="7">
    <location>
        <begin position="120"/>
        <end position="140"/>
    </location>
</feature>
<comment type="subcellular location">
    <subcellularLocation>
        <location evidence="1">Membrane</location>
        <topology evidence="1">Multi-pass membrane protein</topology>
    </subcellularLocation>
</comment>
<dbReference type="InterPro" id="IPR006043">
    <property type="entry name" value="NCS2"/>
</dbReference>
<keyword evidence="6 7" id="KW-0472">Membrane</keyword>
<dbReference type="PROSITE" id="PS01116">
    <property type="entry name" value="XANTH_URACIL_PERMASE"/>
    <property type="match status" value="1"/>
</dbReference>
<dbReference type="GeneTree" id="ENSGT00950000182953"/>
<reference evidence="8" key="2">
    <citation type="submission" date="2025-08" db="UniProtKB">
        <authorList>
            <consortium name="Ensembl"/>
        </authorList>
    </citation>
    <scope>IDENTIFICATION</scope>
</reference>
<evidence type="ECO:0000313" key="8">
    <source>
        <dbReference type="Ensembl" id="ENSTRUP00000082476.1"/>
    </source>
</evidence>
<keyword evidence="9" id="KW-1185">Reference proteome</keyword>
<organism evidence="8 9">
    <name type="scientific">Takifugu rubripes</name>
    <name type="common">Japanese pufferfish</name>
    <name type="synonym">Fugu rubripes</name>
    <dbReference type="NCBI Taxonomy" id="31033"/>
    <lineage>
        <taxon>Eukaryota</taxon>
        <taxon>Metazoa</taxon>
        <taxon>Chordata</taxon>
        <taxon>Craniata</taxon>
        <taxon>Vertebrata</taxon>
        <taxon>Euteleostomi</taxon>
        <taxon>Actinopterygii</taxon>
        <taxon>Neopterygii</taxon>
        <taxon>Teleostei</taxon>
        <taxon>Neoteleostei</taxon>
        <taxon>Acanthomorphata</taxon>
        <taxon>Eupercaria</taxon>
        <taxon>Tetraodontiformes</taxon>
        <taxon>Tetradontoidea</taxon>
        <taxon>Tetraodontidae</taxon>
        <taxon>Takifugu</taxon>
    </lineage>
</organism>
<feature type="transmembrane region" description="Helical" evidence="7">
    <location>
        <begin position="74"/>
        <end position="100"/>
    </location>
</feature>
<keyword evidence="5 7" id="KW-1133">Transmembrane helix</keyword>
<evidence type="ECO:0000256" key="6">
    <source>
        <dbReference type="ARBA" id="ARBA00023136"/>
    </source>
</evidence>
<dbReference type="GO" id="GO:0022857">
    <property type="term" value="F:transmembrane transporter activity"/>
    <property type="evidence" value="ECO:0007669"/>
    <property type="project" value="InterPro"/>
</dbReference>
<feature type="transmembrane region" description="Helical" evidence="7">
    <location>
        <begin position="346"/>
        <end position="365"/>
    </location>
</feature>
<reference evidence="8 9" key="1">
    <citation type="journal article" date="2011" name="Genome Biol. Evol.">
        <title>Integration of the genetic map and genome assembly of fugu facilitates insights into distinct features of genome evolution in teleosts and mammals.</title>
        <authorList>
            <person name="Kai W."/>
            <person name="Kikuchi K."/>
            <person name="Tohari S."/>
            <person name="Chew A.K."/>
            <person name="Tay A."/>
            <person name="Fujiwara A."/>
            <person name="Hosoya S."/>
            <person name="Suetake H."/>
            <person name="Naruse K."/>
            <person name="Brenner S."/>
            <person name="Suzuki Y."/>
            <person name="Venkatesh B."/>
        </authorList>
    </citation>
    <scope>NUCLEOTIDE SEQUENCE [LARGE SCALE GENOMIC DNA]</scope>
</reference>
<comment type="similarity">
    <text evidence="2">Belongs to the nucleobase:cation symporter-2 (NCS2) (TC 2.A.40) family.</text>
</comment>
<keyword evidence="4 7" id="KW-0812">Transmembrane</keyword>